<comment type="caution">
    <text evidence="1">The sequence shown here is derived from an EMBL/GenBank/DDBJ whole genome shotgun (WGS) entry which is preliminary data.</text>
</comment>
<organism evidence="1 2">
    <name type="scientific">Pistacia integerrima</name>
    <dbReference type="NCBI Taxonomy" id="434235"/>
    <lineage>
        <taxon>Eukaryota</taxon>
        <taxon>Viridiplantae</taxon>
        <taxon>Streptophyta</taxon>
        <taxon>Embryophyta</taxon>
        <taxon>Tracheophyta</taxon>
        <taxon>Spermatophyta</taxon>
        <taxon>Magnoliopsida</taxon>
        <taxon>eudicotyledons</taxon>
        <taxon>Gunneridae</taxon>
        <taxon>Pentapetalae</taxon>
        <taxon>rosids</taxon>
        <taxon>malvids</taxon>
        <taxon>Sapindales</taxon>
        <taxon>Anacardiaceae</taxon>
        <taxon>Pistacia</taxon>
    </lineage>
</organism>
<evidence type="ECO:0000313" key="1">
    <source>
        <dbReference type="EMBL" id="KAJ0010903.1"/>
    </source>
</evidence>
<protein>
    <submittedName>
        <fullName evidence="1">Uncharacterized protein</fullName>
    </submittedName>
</protein>
<name>A0ACC0X814_9ROSI</name>
<sequence length="103" mass="11685">MLCSWKGCFAVEIVEIAVEVLKLLVVEVLKLLFVLNIEMVEIAVEALKLLVVEVLKLLFVLNVEVVHRNVEKLFTESVKAAVKWFTEVLKLLLSGSVLKVLFY</sequence>
<accession>A0ACC0X814</accession>
<proteinExistence type="predicted"/>
<keyword evidence="2" id="KW-1185">Reference proteome</keyword>
<dbReference type="EMBL" id="CM047749">
    <property type="protein sequence ID" value="KAJ0010903.1"/>
    <property type="molecule type" value="Genomic_DNA"/>
</dbReference>
<evidence type="ECO:0000313" key="2">
    <source>
        <dbReference type="Proteomes" id="UP001163603"/>
    </source>
</evidence>
<dbReference type="Proteomes" id="UP001163603">
    <property type="component" value="Chromosome 14"/>
</dbReference>
<gene>
    <name evidence="1" type="ORF">Pint_34696</name>
</gene>
<reference evidence="2" key="1">
    <citation type="journal article" date="2023" name="G3 (Bethesda)">
        <title>Genome assembly and association tests identify interacting loci associated with vigor, precocity, and sex in interspecific pistachio rootstocks.</title>
        <authorList>
            <person name="Palmer W."/>
            <person name="Jacygrad E."/>
            <person name="Sagayaradj S."/>
            <person name="Cavanaugh K."/>
            <person name="Han R."/>
            <person name="Bertier L."/>
            <person name="Beede B."/>
            <person name="Kafkas S."/>
            <person name="Golino D."/>
            <person name="Preece J."/>
            <person name="Michelmore R."/>
        </authorList>
    </citation>
    <scope>NUCLEOTIDE SEQUENCE [LARGE SCALE GENOMIC DNA]</scope>
</reference>